<dbReference type="SUPFAM" id="SSF56281">
    <property type="entry name" value="Metallo-hydrolase/oxidoreductase"/>
    <property type="match status" value="1"/>
</dbReference>
<evidence type="ECO:0000313" key="2">
    <source>
        <dbReference type="Proteomes" id="UP000193963"/>
    </source>
</evidence>
<dbReference type="RefSeq" id="WP_143515649.1">
    <property type="nucleotide sequence ID" value="NZ_FWFN01000009.1"/>
</dbReference>
<dbReference type="Gene3D" id="3.60.15.10">
    <property type="entry name" value="Ribonuclease Z/Hydroxyacylglutathione hydrolase-like"/>
    <property type="match status" value="1"/>
</dbReference>
<gene>
    <name evidence="1" type="ORF">PSM7751_03822</name>
</gene>
<reference evidence="1 2" key="1">
    <citation type="submission" date="2017-03" db="EMBL/GenBank/DDBJ databases">
        <authorList>
            <person name="Afonso C.L."/>
            <person name="Miller P.J."/>
            <person name="Scott M.A."/>
            <person name="Spackman E."/>
            <person name="Goraichik I."/>
            <person name="Dimitrov K.M."/>
            <person name="Suarez D.L."/>
            <person name="Swayne D.E."/>
        </authorList>
    </citation>
    <scope>NUCLEOTIDE SEQUENCE [LARGE SCALE GENOMIC DNA]</scope>
    <source>
        <strain evidence="1 2">CECT 7751</strain>
    </source>
</reference>
<proteinExistence type="predicted"/>
<keyword evidence="2" id="KW-1185">Reference proteome</keyword>
<dbReference type="OrthoDB" id="9802991at2"/>
<sequence length="126" mass="13807">MNHHHEAMHGALRLDVPVWINEADRANVDMAIAGTFSERHMIEDDLEIIPTPGHTPGTTTFLWNNGERRLPFPGDVLWVQNGEWKAVLLGDSNRAAYLGSLAALGRSISISSCPGVSRTVHLTAMP</sequence>
<dbReference type="InterPro" id="IPR036866">
    <property type="entry name" value="RibonucZ/Hydroxyglut_hydro"/>
</dbReference>
<protein>
    <submittedName>
        <fullName evidence="1">Uncharacterized protein</fullName>
    </submittedName>
</protein>
<evidence type="ECO:0000313" key="1">
    <source>
        <dbReference type="EMBL" id="SLN71270.1"/>
    </source>
</evidence>
<dbReference type="AlphaFoldDB" id="A0A1X7A5R2"/>
<organism evidence="1 2">
    <name type="scientific">Pseudooceanicola marinus</name>
    <dbReference type="NCBI Taxonomy" id="396013"/>
    <lineage>
        <taxon>Bacteria</taxon>
        <taxon>Pseudomonadati</taxon>
        <taxon>Pseudomonadota</taxon>
        <taxon>Alphaproteobacteria</taxon>
        <taxon>Rhodobacterales</taxon>
        <taxon>Paracoccaceae</taxon>
        <taxon>Pseudooceanicola</taxon>
    </lineage>
</organism>
<name>A0A1X7A5R2_9RHOB</name>
<dbReference type="Proteomes" id="UP000193963">
    <property type="component" value="Unassembled WGS sequence"/>
</dbReference>
<dbReference type="EMBL" id="FWFN01000009">
    <property type="protein sequence ID" value="SLN71270.1"/>
    <property type="molecule type" value="Genomic_DNA"/>
</dbReference>
<accession>A0A1X7A5R2</accession>